<feature type="domain" description="Tyr recombinase" evidence="6">
    <location>
        <begin position="103"/>
        <end position="293"/>
    </location>
</feature>
<dbReference type="Proteomes" id="UP000636010">
    <property type="component" value="Unassembled WGS sequence"/>
</dbReference>
<proteinExistence type="inferred from homology"/>
<gene>
    <name evidence="8" type="primary">xerC</name>
    <name evidence="8" type="ORF">GCM10011506_48070</name>
</gene>
<evidence type="ECO:0000256" key="3">
    <source>
        <dbReference type="ARBA" id="ARBA00023125"/>
    </source>
</evidence>
<dbReference type="Pfam" id="PF00589">
    <property type="entry name" value="Phage_integrase"/>
    <property type="match status" value="1"/>
</dbReference>
<dbReference type="SUPFAM" id="SSF56349">
    <property type="entry name" value="DNA breaking-rejoining enzymes"/>
    <property type="match status" value="1"/>
</dbReference>
<dbReference type="Pfam" id="PF13495">
    <property type="entry name" value="Phage_int_SAM_4"/>
    <property type="match status" value="1"/>
</dbReference>
<evidence type="ECO:0000256" key="5">
    <source>
        <dbReference type="PROSITE-ProRule" id="PRU01248"/>
    </source>
</evidence>
<dbReference type="Gene3D" id="1.10.443.10">
    <property type="entry name" value="Intergrase catalytic core"/>
    <property type="match status" value="1"/>
</dbReference>
<evidence type="ECO:0000256" key="2">
    <source>
        <dbReference type="ARBA" id="ARBA00022908"/>
    </source>
</evidence>
<keyword evidence="3 5" id="KW-0238">DNA-binding</keyword>
<dbReference type="PROSITE" id="PS51900">
    <property type="entry name" value="CB"/>
    <property type="match status" value="1"/>
</dbReference>
<evidence type="ECO:0000256" key="1">
    <source>
        <dbReference type="ARBA" id="ARBA00008857"/>
    </source>
</evidence>
<dbReference type="Gene3D" id="1.10.150.130">
    <property type="match status" value="1"/>
</dbReference>
<dbReference type="InterPro" id="IPR002104">
    <property type="entry name" value="Integrase_catalytic"/>
</dbReference>
<dbReference type="InterPro" id="IPR011010">
    <property type="entry name" value="DNA_brk_join_enz"/>
</dbReference>
<evidence type="ECO:0000313" key="9">
    <source>
        <dbReference type="Proteomes" id="UP000636010"/>
    </source>
</evidence>
<dbReference type="InterPro" id="IPR050090">
    <property type="entry name" value="Tyrosine_recombinase_XerCD"/>
</dbReference>
<evidence type="ECO:0000259" key="7">
    <source>
        <dbReference type="PROSITE" id="PS51900"/>
    </source>
</evidence>
<dbReference type="PANTHER" id="PTHR30349">
    <property type="entry name" value="PHAGE INTEGRASE-RELATED"/>
    <property type="match status" value="1"/>
</dbReference>
<evidence type="ECO:0000256" key="4">
    <source>
        <dbReference type="ARBA" id="ARBA00023172"/>
    </source>
</evidence>
<sequence length="299" mass="34803">MEELINYLKKKGCSKSTIESYKAINDIFLEWAASRHLEPCFIKYSELMDYVSHLKKRGISQRTVQSYMIAIAHYFESLHQSDPENHPTNPAGYLNIKSKQAKKLYPNLNREQLEALYTDYDLHLRNTKPTARASAIRNKIAVGLMVYQGLEVTTLSALQVKDVDVLNGKVSIRRGRTYNERTLALQAGQIIMLDRYINQTRKELQESFGKQDSDLLLITGYKHYREMHIRIVKRLRKQQPLLQSAHQLRASVITLWLKQYNIREVQYMAGHRRIFSTEAYLQNDMEGLKVAVDKFHPLG</sequence>
<dbReference type="InterPro" id="IPR044068">
    <property type="entry name" value="CB"/>
</dbReference>
<comment type="caution">
    <text evidence="8">The sequence shown here is derived from an EMBL/GenBank/DDBJ whole genome shotgun (WGS) entry which is preliminary data.</text>
</comment>
<evidence type="ECO:0000259" key="6">
    <source>
        <dbReference type="PROSITE" id="PS51898"/>
    </source>
</evidence>
<name>A0ABQ1N7E9_9BACT</name>
<feature type="domain" description="Core-binding (CB)" evidence="7">
    <location>
        <begin position="1"/>
        <end position="79"/>
    </location>
</feature>
<dbReference type="InterPro" id="IPR010998">
    <property type="entry name" value="Integrase_recombinase_N"/>
</dbReference>
<organism evidence="8 9">
    <name type="scientific">Marivirga lumbricoides</name>
    <dbReference type="NCBI Taxonomy" id="1046115"/>
    <lineage>
        <taxon>Bacteria</taxon>
        <taxon>Pseudomonadati</taxon>
        <taxon>Bacteroidota</taxon>
        <taxon>Cytophagia</taxon>
        <taxon>Cytophagales</taxon>
        <taxon>Marivirgaceae</taxon>
        <taxon>Marivirga</taxon>
    </lineage>
</organism>
<comment type="similarity">
    <text evidence="1">Belongs to the 'phage' integrase family.</text>
</comment>
<dbReference type="PROSITE" id="PS51898">
    <property type="entry name" value="TYR_RECOMBINASE"/>
    <property type="match status" value="1"/>
</dbReference>
<dbReference type="InterPro" id="IPR004107">
    <property type="entry name" value="Integrase_SAM-like_N"/>
</dbReference>
<reference evidence="9" key="1">
    <citation type="journal article" date="2019" name="Int. J. Syst. Evol. Microbiol.">
        <title>The Global Catalogue of Microorganisms (GCM) 10K type strain sequencing project: providing services to taxonomists for standard genome sequencing and annotation.</title>
        <authorList>
            <consortium name="The Broad Institute Genomics Platform"/>
            <consortium name="The Broad Institute Genome Sequencing Center for Infectious Disease"/>
            <person name="Wu L."/>
            <person name="Ma J."/>
        </authorList>
    </citation>
    <scope>NUCLEOTIDE SEQUENCE [LARGE SCALE GENOMIC DNA]</scope>
    <source>
        <strain evidence="9">CGMCC 1.10832</strain>
    </source>
</reference>
<dbReference type="PANTHER" id="PTHR30349:SF41">
    <property type="entry name" value="INTEGRASE_RECOMBINASE PROTEIN MJ0367-RELATED"/>
    <property type="match status" value="1"/>
</dbReference>
<keyword evidence="4" id="KW-0233">DNA recombination</keyword>
<dbReference type="CDD" id="cd00397">
    <property type="entry name" value="DNA_BRE_C"/>
    <property type="match status" value="1"/>
</dbReference>
<dbReference type="EMBL" id="BMEC01000035">
    <property type="protein sequence ID" value="GGC56777.1"/>
    <property type="molecule type" value="Genomic_DNA"/>
</dbReference>
<keyword evidence="2" id="KW-0229">DNA integration</keyword>
<dbReference type="InterPro" id="IPR013762">
    <property type="entry name" value="Integrase-like_cat_sf"/>
</dbReference>
<accession>A0ABQ1N7E9</accession>
<protein>
    <submittedName>
        <fullName evidence="8">Tyrosine recombinase XerC</fullName>
    </submittedName>
</protein>
<evidence type="ECO:0000313" key="8">
    <source>
        <dbReference type="EMBL" id="GGC56777.1"/>
    </source>
</evidence>
<keyword evidence="9" id="KW-1185">Reference proteome</keyword>